<name>A0ABU7TTA7_9HYPH</name>
<feature type="transmembrane region" description="Helical" evidence="2">
    <location>
        <begin position="21"/>
        <end position="43"/>
    </location>
</feature>
<keyword evidence="2" id="KW-0472">Membrane</keyword>
<keyword evidence="2" id="KW-0812">Transmembrane</keyword>
<feature type="domain" description="Lipocalin-like" evidence="3">
    <location>
        <begin position="55"/>
        <end position="190"/>
    </location>
</feature>
<protein>
    <recommendedName>
        <fullName evidence="3">Lipocalin-like domain-containing protein</fullName>
    </recommendedName>
</protein>
<dbReference type="Pfam" id="PF13924">
    <property type="entry name" value="Lipocalin_5"/>
    <property type="match status" value="1"/>
</dbReference>
<dbReference type="InterPro" id="IPR024311">
    <property type="entry name" value="Lipocalin-like"/>
</dbReference>
<organism evidence="4 5">
    <name type="scientific">Methylobacterium oryzae</name>
    <dbReference type="NCBI Taxonomy" id="334852"/>
    <lineage>
        <taxon>Bacteria</taxon>
        <taxon>Pseudomonadati</taxon>
        <taxon>Pseudomonadota</taxon>
        <taxon>Alphaproteobacteria</taxon>
        <taxon>Hyphomicrobiales</taxon>
        <taxon>Methylobacteriaceae</taxon>
        <taxon>Methylobacterium</taxon>
    </lineage>
</organism>
<evidence type="ECO:0000259" key="3">
    <source>
        <dbReference type="Pfam" id="PF13924"/>
    </source>
</evidence>
<evidence type="ECO:0000256" key="1">
    <source>
        <dbReference type="SAM" id="MobiDB-lite"/>
    </source>
</evidence>
<dbReference type="Proteomes" id="UP001355206">
    <property type="component" value="Unassembled WGS sequence"/>
</dbReference>
<evidence type="ECO:0000313" key="5">
    <source>
        <dbReference type="Proteomes" id="UP001355206"/>
    </source>
</evidence>
<keyword evidence="5" id="KW-1185">Reference proteome</keyword>
<gene>
    <name evidence="4" type="ORF">MOTC310_18785</name>
</gene>
<evidence type="ECO:0000313" key="4">
    <source>
        <dbReference type="EMBL" id="MEE7492410.1"/>
    </source>
</evidence>
<accession>A0ABU7TTA7</accession>
<sequence length="192" mass="21321">MRVVEQGSRWRRRDGLRSSPGRGRAAVVCVGSAAVLIASGLGISAGRALEADAVVGTWRLVTATRKIVDTGETVDAYGGPNPTGWINYGRDGRMMVVCAYEGRDRPVANDKMSDADRIKLHKTFFAYAGTYRFEGDRIIHDIDTSWNEAWTGTSQVRHVAQENGRLILRTVPFKFNLDGRMSVITLTWEKYP</sequence>
<feature type="region of interest" description="Disordered" evidence="1">
    <location>
        <begin position="1"/>
        <end position="22"/>
    </location>
</feature>
<reference evidence="4 5" key="1">
    <citation type="journal article" date="2012" name="Genet. Mol. Biol.">
        <title>Analysis of 16S rRNA and mxaF genes revealing insights into Methylobacterium niche-specific plant association.</title>
        <authorList>
            <person name="Dourado M.N."/>
            <person name="Andreote F.D."/>
            <person name="Dini-Andreote F."/>
            <person name="Conti R."/>
            <person name="Araujo J.M."/>
            <person name="Araujo W.L."/>
        </authorList>
    </citation>
    <scope>NUCLEOTIDE SEQUENCE [LARGE SCALE GENOMIC DNA]</scope>
    <source>
        <strain evidence="4 5">TC3-10</strain>
    </source>
</reference>
<comment type="caution">
    <text evidence="4">The sequence shown here is derived from an EMBL/GenBank/DDBJ whole genome shotgun (WGS) entry which is preliminary data.</text>
</comment>
<keyword evidence="2" id="KW-1133">Transmembrane helix</keyword>
<dbReference type="RefSeq" id="WP_331294743.1">
    <property type="nucleotide sequence ID" value="NZ_MLBR01000028.1"/>
</dbReference>
<proteinExistence type="predicted"/>
<evidence type="ECO:0000256" key="2">
    <source>
        <dbReference type="SAM" id="Phobius"/>
    </source>
</evidence>
<dbReference type="EMBL" id="MLCA01000010">
    <property type="protein sequence ID" value="MEE7492410.1"/>
    <property type="molecule type" value="Genomic_DNA"/>
</dbReference>